<proteinExistence type="predicted"/>
<keyword evidence="2" id="KW-1185">Reference proteome</keyword>
<dbReference type="AlphaFoldDB" id="A0A8S4GDU8"/>
<protein>
    <submittedName>
        <fullName evidence="1">(diamondback moth) hypothetical protein</fullName>
    </submittedName>
</protein>
<evidence type="ECO:0000313" key="1">
    <source>
        <dbReference type="EMBL" id="CAG9138021.1"/>
    </source>
</evidence>
<accession>A0A8S4GDU8</accession>
<sequence length="89" mass="9922">MQDFLRPNYLLNLLHDNQVTFLKCVIEVTGARRLASAHCSLLEVTRKLTLQNVTITCVATHISLEQPAHVAPSPMVALHAKHNILEGVR</sequence>
<dbReference type="Proteomes" id="UP000653454">
    <property type="component" value="Unassembled WGS sequence"/>
</dbReference>
<name>A0A8S4GDU8_PLUXY</name>
<organism evidence="1 2">
    <name type="scientific">Plutella xylostella</name>
    <name type="common">Diamondback moth</name>
    <name type="synonym">Plutella maculipennis</name>
    <dbReference type="NCBI Taxonomy" id="51655"/>
    <lineage>
        <taxon>Eukaryota</taxon>
        <taxon>Metazoa</taxon>
        <taxon>Ecdysozoa</taxon>
        <taxon>Arthropoda</taxon>
        <taxon>Hexapoda</taxon>
        <taxon>Insecta</taxon>
        <taxon>Pterygota</taxon>
        <taxon>Neoptera</taxon>
        <taxon>Endopterygota</taxon>
        <taxon>Lepidoptera</taxon>
        <taxon>Glossata</taxon>
        <taxon>Ditrysia</taxon>
        <taxon>Yponomeutoidea</taxon>
        <taxon>Plutellidae</taxon>
        <taxon>Plutella</taxon>
    </lineage>
</organism>
<dbReference type="EMBL" id="CAJHNJ030000480">
    <property type="protein sequence ID" value="CAG9138021.1"/>
    <property type="molecule type" value="Genomic_DNA"/>
</dbReference>
<comment type="caution">
    <text evidence="1">The sequence shown here is derived from an EMBL/GenBank/DDBJ whole genome shotgun (WGS) entry which is preliminary data.</text>
</comment>
<evidence type="ECO:0000313" key="2">
    <source>
        <dbReference type="Proteomes" id="UP000653454"/>
    </source>
</evidence>
<gene>
    <name evidence="1" type="ORF">PLXY2_LOCUS16273</name>
</gene>
<reference evidence="1" key="1">
    <citation type="submission" date="2020-11" db="EMBL/GenBank/DDBJ databases">
        <authorList>
            <person name="Whiteford S."/>
        </authorList>
    </citation>
    <scope>NUCLEOTIDE SEQUENCE</scope>
</reference>